<dbReference type="PANTHER" id="PTHR34301">
    <property type="entry name" value="DNA-BINDING PROTEIN-RELATED"/>
    <property type="match status" value="1"/>
</dbReference>
<feature type="domain" description="Orc1-like AAA ATPase" evidence="1">
    <location>
        <begin position="20"/>
        <end position="174"/>
    </location>
</feature>
<dbReference type="PANTHER" id="PTHR34301:SF8">
    <property type="entry name" value="ATPASE DOMAIN-CONTAINING PROTEIN"/>
    <property type="match status" value="1"/>
</dbReference>
<dbReference type="InterPro" id="IPR027417">
    <property type="entry name" value="P-loop_NTPase"/>
</dbReference>
<dbReference type="SUPFAM" id="SSF52540">
    <property type="entry name" value="P-loop containing nucleoside triphosphate hydrolases"/>
    <property type="match status" value="1"/>
</dbReference>
<dbReference type="InterPro" id="IPR041664">
    <property type="entry name" value="AAA_16"/>
</dbReference>
<evidence type="ECO:0000313" key="3">
    <source>
        <dbReference type="Proteomes" id="UP000831963"/>
    </source>
</evidence>
<organism evidence="2 3">
    <name type="scientific">Microbacterium galbinum</name>
    <dbReference type="NCBI Taxonomy" id="2851646"/>
    <lineage>
        <taxon>Bacteria</taxon>
        <taxon>Bacillati</taxon>
        <taxon>Actinomycetota</taxon>
        <taxon>Actinomycetes</taxon>
        <taxon>Micrococcales</taxon>
        <taxon>Microbacteriaceae</taxon>
        <taxon>Microbacterium</taxon>
    </lineage>
</organism>
<dbReference type="Gene3D" id="3.40.50.300">
    <property type="entry name" value="P-loop containing nucleotide triphosphate hydrolases"/>
    <property type="match status" value="1"/>
</dbReference>
<dbReference type="RefSeq" id="WP_247957233.1">
    <property type="nucleotide sequence ID" value="NZ_CP078077.1"/>
</dbReference>
<protein>
    <submittedName>
        <fullName evidence="2">AAA family ATPase</fullName>
    </submittedName>
</protein>
<keyword evidence="3" id="KW-1185">Reference proteome</keyword>
<dbReference type="Proteomes" id="UP000831963">
    <property type="component" value="Chromosome"/>
</dbReference>
<name>A0ABY4IR30_9MICO</name>
<proteinExistence type="predicted"/>
<dbReference type="EMBL" id="CP078077">
    <property type="protein sequence ID" value="UPL14105.1"/>
    <property type="molecule type" value="Genomic_DNA"/>
</dbReference>
<dbReference type="Pfam" id="PF13191">
    <property type="entry name" value="AAA_16"/>
    <property type="match status" value="1"/>
</dbReference>
<sequence length="410" mass="45093">MRTALNNPFQPGSDVVPEIWAGRTAQLSDWRDVLRPRLEAGLFERGRTILGEPGLGKSSLVRRIANEAERQGDWVTPQIRIAVGSDPIKRLAAELLVIADKAGLSTGRETRLTRLLQRVESIAINGVSLALSPSEGQEPHSALTEMLVEIGRVAIGRGTVVLIHIDEIQNIDDERTLSQLLIALGDAITRIVEVDVPGVGRLERSLPIAVYLTGLPEFDEASGARKGATFTRRFATTVLAPLEDDDLRTALRPLVIDGWEVADGEGGFARIRMQSSAAEAIVDLSRGEPFLFQLAGQKAWYAGRGDVITYDEVVRGWREAQAEATSHVERILDRLPSREREFLEAMADLQPSDRTLTKIATEAGFAKSTDAGPPSQRLDRVRGIITRGKPYSFRHRALEAFLTSDWPDVE</sequence>
<evidence type="ECO:0000259" key="1">
    <source>
        <dbReference type="Pfam" id="PF13191"/>
    </source>
</evidence>
<gene>
    <name evidence="2" type="ORF">KV396_06290</name>
</gene>
<accession>A0ABY4IR30</accession>
<evidence type="ECO:0000313" key="2">
    <source>
        <dbReference type="EMBL" id="UPL14105.1"/>
    </source>
</evidence>
<reference evidence="2 3" key="1">
    <citation type="submission" date="2021-06" db="EMBL/GenBank/DDBJ databases">
        <title>Genome-based taxonomic framework of Microbacterium strains isolated from marine environment, the description of four new species and reclassification of four preexisting species.</title>
        <authorList>
            <person name="Lee S.D."/>
            <person name="Kim S.-M."/>
            <person name="Byeon Y.-S."/>
            <person name="Yang H.L."/>
            <person name="Kim I.S."/>
        </authorList>
    </citation>
    <scope>NUCLEOTIDE SEQUENCE [LARGE SCALE GENOMIC DNA]</scope>
    <source>
        <strain evidence="2 3">SSW1-36</strain>
    </source>
</reference>